<evidence type="ECO:0000313" key="3">
    <source>
        <dbReference type="Proteomes" id="UP000286246"/>
    </source>
</evidence>
<accession>A0A420AXQ0</accession>
<dbReference type="InterPro" id="IPR001173">
    <property type="entry name" value="Glyco_trans_2-like"/>
</dbReference>
<dbReference type="SUPFAM" id="SSF53448">
    <property type="entry name" value="Nucleotide-diphospho-sugar transferases"/>
    <property type="match status" value="1"/>
</dbReference>
<dbReference type="PANTHER" id="PTHR43685:SF2">
    <property type="entry name" value="GLYCOSYLTRANSFERASE 2-LIKE DOMAIN-CONTAINING PROTEIN"/>
    <property type="match status" value="1"/>
</dbReference>
<organism evidence="2 3">
    <name type="scientific">Sphingobacterium detergens</name>
    <dbReference type="NCBI Taxonomy" id="1145106"/>
    <lineage>
        <taxon>Bacteria</taxon>
        <taxon>Pseudomonadati</taxon>
        <taxon>Bacteroidota</taxon>
        <taxon>Sphingobacteriia</taxon>
        <taxon>Sphingobacteriales</taxon>
        <taxon>Sphingobacteriaceae</taxon>
        <taxon>Sphingobacterium</taxon>
    </lineage>
</organism>
<comment type="caution">
    <text evidence="2">The sequence shown here is derived from an EMBL/GenBank/DDBJ whole genome shotgun (WGS) entry which is preliminary data.</text>
</comment>
<name>A0A420AXQ0_SPHD1</name>
<dbReference type="Gene3D" id="3.90.550.10">
    <property type="entry name" value="Spore Coat Polysaccharide Biosynthesis Protein SpsA, Chain A"/>
    <property type="match status" value="1"/>
</dbReference>
<dbReference type="OrthoDB" id="6638511at2"/>
<dbReference type="PANTHER" id="PTHR43685">
    <property type="entry name" value="GLYCOSYLTRANSFERASE"/>
    <property type="match status" value="1"/>
</dbReference>
<dbReference type="Pfam" id="PF00535">
    <property type="entry name" value="Glycos_transf_2"/>
    <property type="match status" value="1"/>
</dbReference>
<keyword evidence="2" id="KW-0808">Transferase</keyword>
<sequence>MSHLVSIIIPCYNNADTIQETLDSVYNQTYKEFEVIVVNDGSQDQSVEKIKEYQARYPSLVFLNQENSGPSAARNYGFSIAKGYFVVFLDGDDKLHEEYLSSCIAVFQAEAKMDLVYTESELFDNECGIYNLSPYDPITILTENCFPIVAMIRASSFKDIGLFDEKLRIAEDWEMWIRYTRRYQHVKKIPRELFFYRKRKNKSSISDLNKENNIIDDAHLYIYTKHYTLYKEQGWHILDLIKTRRAYLKFRDKYYNEWFRKFFYKLTGKKAKN</sequence>
<dbReference type="AlphaFoldDB" id="A0A420AXQ0"/>
<dbReference type="InterPro" id="IPR050834">
    <property type="entry name" value="Glycosyltransf_2"/>
</dbReference>
<dbReference type="Proteomes" id="UP000286246">
    <property type="component" value="Unassembled WGS sequence"/>
</dbReference>
<keyword evidence="3" id="KW-1185">Reference proteome</keyword>
<feature type="domain" description="Glycosyltransferase 2-like" evidence="1">
    <location>
        <begin position="6"/>
        <end position="111"/>
    </location>
</feature>
<protein>
    <submittedName>
        <fullName evidence="2">Glycosyltransferase involved in cell wall biosynthesis</fullName>
    </submittedName>
</protein>
<dbReference type="InterPro" id="IPR029044">
    <property type="entry name" value="Nucleotide-diphossugar_trans"/>
</dbReference>
<proteinExistence type="predicted"/>
<evidence type="ECO:0000313" key="2">
    <source>
        <dbReference type="EMBL" id="RKE49211.1"/>
    </source>
</evidence>
<gene>
    <name evidence="2" type="ORF">DFQ12_3322</name>
</gene>
<dbReference type="GO" id="GO:0016740">
    <property type="term" value="F:transferase activity"/>
    <property type="evidence" value="ECO:0007669"/>
    <property type="project" value="UniProtKB-KW"/>
</dbReference>
<reference evidence="2 3" key="1">
    <citation type="submission" date="2018-09" db="EMBL/GenBank/DDBJ databases">
        <title>Genomic Encyclopedia of Type Strains, Phase III (KMG-III): the genomes of soil and plant-associated and newly described type strains.</title>
        <authorList>
            <person name="Whitman W."/>
        </authorList>
    </citation>
    <scope>NUCLEOTIDE SEQUENCE [LARGE SCALE GENOMIC DNA]</scope>
    <source>
        <strain evidence="2 3">CECT 7938</strain>
    </source>
</reference>
<dbReference type="RefSeq" id="WP_120260089.1">
    <property type="nucleotide sequence ID" value="NZ_RAPY01000003.1"/>
</dbReference>
<evidence type="ECO:0000259" key="1">
    <source>
        <dbReference type="Pfam" id="PF00535"/>
    </source>
</evidence>
<dbReference type="EMBL" id="RAPY01000003">
    <property type="protein sequence ID" value="RKE49211.1"/>
    <property type="molecule type" value="Genomic_DNA"/>
</dbReference>